<dbReference type="SUPFAM" id="SSF49452">
    <property type="entry name" value="Starch-binding domain-like"/>
    <property type="match status" value="1"/>
</dbReference>
<comment type="similarity">
    <text evidence="1">Belongs to the UPF0312 family.</text>
</comment>
<dbReference type="RefSeq" id="WP_285487860.1">
    <property type="nucleotide sequence ID" value="NZ_BSTI01000008.1"/>
</dbReference>
<dbReference type="InterPro" id="IPR007372">
    <property type="entry name" value="Lipid/polyisoprenoid-bd_YceI"/>
</dbReference>
<dbReference type="Pfam" id="PF13620">
    <property type="entry name" value="CarboxypepD_reg"/>
    <property type="match status" value="1"/>
</dbReference>
<dbReference type="PANTHER" id="PTHR34406">
    <property type="entry name" value="PROTEIN YCEI"/>
    <property type="match status" value="1"/>
</dbReference>
<dbReference type="InterPro" id="IPR036761">
    <property type="entry name" value="TTHA0802/YceI-like_sf"/>
</dbReference>
<name>A0A9W6VIK1_9PSEU</name>
<keyword evidence="4" id="KW-1185">Reference proteome</keyword>
<dbReference type="GO" id="GO:0030246">
    <property type="term" value="F:carbohydrate binding"/>
    <property type="evidence" value="ECO:0007669"/>
    <property type="project" value="InterPro"/>
</dbReference>
<feature type="domain" description="Lipid/polyisoprenoid-binding YceI-like" evidence="2">
    <location>
        <begin position="116"/>
        <end position="282"/>
    </location>
</feature>
<dbReference type="Proteomes" id="UP001165136">
    <property type="component" value="Unassembled WGS sequence"/>
</dbReference>
<gene>
    <name evidence="3" type="ORF">Atai01_41850</name>
</gene>
<sequence>MFGRRRRRTARSGGPVAFDAAAGLLTARVRDENGAALAGAVMVMRHRRTQRQTTVTADDYGLAVSTVPPGTYLVTLSATGYGELTCTADVSSGDHTSLGDVGLQPNQDRRLPEPGQWVLDPDHSSILFVARHIGLTQVHGRFTRFGGVIDVGERPERSSVDVVIDSASIDTAAKKRDEHLRSPDFLDVTRFPRIHFHGNRFRRAPGDRWLIDGTLSLRGASRGVQLDAGYLGLRAWDGERLGAVAKTQLHREDFTINWQQTLAKGLVVVGSTIEVLVDIQAVRRA</sequence>
<evidence type="ECO:0000259" key="2">
    <source>
        <dbReference type="SMART" id="SM00867"/>
    </source>
</evidence>
<reference evidence="3" key="1">
    <citation type="submission" date="2023-03" db="EMBL/GenBank/DDBJ databases">
        <title>Amycolatopsis taiwanensis NBRC 103393.</title>
        <authorList>
            <person name="Ichikawa N."/>
            <person name="Sato H."/>
            <person name="Tonouchi N."/>
        </authorList>
    </citation>
    <scope>NUCLEOTIDE SEQUENCE</scope>
    <source>
        <strain evidence="3">NBRC 103393</strain>
    </source>
</reference>
<evidence type="ECO:0000313" key="3">
    <source>
        <dbReference type="EMBL" id="GLY67566.1"/>
    </source>
</evidence>
<organism evidence="3 4">
    <name type="scientific">Amycolatopsis taiwanensis</name>
    <dbReference type="NCBI Taxonomy" id="342230"/>
    <lineage>
        <taxon>Bacteria</taxon>
        <taxon>Bacillati</taxon>
        <taxon>Actinomycetota</taxon>
        <taxon>Actinomycetes</taxon>
        <taxon>Pseudonocardiales</taxon>
        <taxon>Pseudonocardiaceae</taxon>
        <taxon>Amycolatopsis</taxon>
    </lineage>
</organism>
<accession>A0A9W6VIK1</accession>
<dbReference type="Gene3D" id="2.40.128.110">
    <property type="entry name" value="Lipid/polyisoprenoid-binding, YceI-like"/>
    <property type="match status" value="1"/>
</dbReference>
<dbReference type="Pfam" id="PF04264">
    <property type="entry name" value="YceI"/>
    <property type="match status" value="1"/>
</dbReference>
<dbReference type="Gene3D" id="2.60.40.1120">
    <property type="entry name" value="Carboxypeptidase-like, regulatory domain"/>
    <property type="match status" value="1"/>
</dbReference>
<dbReference type="InterPro" id="IPR013784">
    <property type="entry name" value="Carb-bd-like_fold"/>
</dbReference>
<comment type="caution">
    <text evidence="3">The sequence shown here is derived from an EMBL/GenBank/DDBJ whole genome shotgun (WGS) entry which is preliminary data.</text>
</comment>
<protein>
    <recommendedName>
        <fullName evidence="2">Lipid/polyisoprenoid-binding YceI-like domain-containing protein</fullName>
    </recommendedName>
</protein>
<dbReference type="AlphaFoldDB" id="A0A9W6VIK1"/>
<evidence type="ECO:0000256" key="1">
    <source>
        <dbReference type="ARBA" id="ARBA00008812"/>
    </source>
</evidence>
<dbReference type="SMART" id="SM00867">
    <property type="entry name" value="YceI"/>
    <property type="match status" value="1"/>
</dbReference>
<proteinExistence type="inferred from homology"/>
<dbReference type="SUPFAM" id="SSF101874">
    <property type="entry name" value="YceI-like"/>
    <property type="match status" value="1"/>
</dbReference>
<evidence type="ECO:0000313" key="4">
    <source>
        <dbReference type="Proteomes" id="UP001165136"/>
    </source>
</evidence>
<dbReference type="EMBL" id="BSTI01000008">
    <property type="protein sequence ID" value="GLY67566.1"/>
    <property type="molecule type" value="Genomic_DNA"/>
</dbReference>
<dbReference type="PANTHER" id="PTHR34406:SF1">
    <property type="entry name" value="PROTEIN YCEI"/>
    <property type="match status" value="1"/>
</dbReference>